<name>A0A830HGA3_9CHLO</name>
<feature type="transmembrane region" description="Helical" evidence="6">
    <location>
        <begin position="117"/>
        <end position="142"/>
    </location>
</feature>
<gene>
    <name evidence="9" type="ORF">PPROV_000342500</name>
</gene>
<feature type="transmembrane region" description="Helical" evidence="6">
    <location>
        <begin position="184"/>
        <end position="209"/>
    </location>
</feature>
<evidence type="ECO:0000256" key="5">
    <source>
        <dbReference type="SAM" id="MobiDB-lite"/>
    </source>
</evidence>
<dbReference type="Pfam" id="PF23262">
    <property type="entry name" value="NFD4_C"/>
    <property type="match status" value="1"/>
</dbReference>
<dbReference type="OrthoDB" id="410267at2759"/>
<feature type="transmembrane region" description="Helical" evidence="6">
    <location>
        <begin position="154"/>
        <end position="172"/>
    </location>
</feature>
<feature type="transmembrane region" description="Helical" evidence="6">
    <location>
        <begin position="496"/>
        <end position="516"/>
    </location>
</feature>
<keyword evidence="3 6" id="KW-1133">Transmembrane helix</keyword>
<sequence>MALAATSSEPSPRWFVSRWWVLTAAIIVQNSAGLTYCFSVYSKDLERLFDLSERRVTLLGFYCSLGGYLGVVSGLCYDAIASTYPRVGPRCIFLVGAVLNFVGYYGLYLAATGVWDVGFAGLAVLLFTATNAGTWIDTAALVTCVNNFPNSRGYVVGLLKSFVGLSGAVYTVQYEAFLEPDSALFFRFAAISVSAFVGVAALLTNRVSPRASDKRNKRLRELGLVDGADIARRFTISFACVVLLSAFLCTASLLDGLDTHLKKHAKRIIAACAPLVLIPAVVTFATAEQLFVQCPADAAREEDEEESAPEPSTAQEWDPATPLLEAPSGDYDVRVGAAVLSDGTDAGAPPAEVPLRRAVLRMDFWLLFTACFLGMGAGLVYINSLGQYAPSLGASRSTKDVLVALISVGNALGRLLGGAISQISLTRLLVPRTVWLTACAIGATLLNLFLATNSSVDLLYPISIVQGLLFGAHWSLMPSITSELYGLRNFASNYCALQLAAALGSFALAQRMTAALSLDKGGEGECVGARCYSRVFLANSALCLVGVVVTAILIANTRYAYRRIAEEALRKQL</sequence>
<evidence type="ECO:0000313" key="9">
    <source>
        <dbReference type="EMBL" id="GHP04671.1"/>
    </source>
</evidence>
<keyword evidence="2 6" id="KW-0812">Transmembrane</keyword>
<accession>A0A830HGA3</accession>
<dbReference type="PANTHER" id="PTHR21576">
    <property type="entry name" value="UNCHARACTERIZED NODULIN-LIKE PROTEIN"/>
    <property type="match status" value="1"/>
</dbReference>
<feature type="transmembrane region" description="Helical" evidence="6">
    <location>
        <begin position="230"/>
        <end position="248"/>
    </location>
</feature>
<dbReference type="GO" id="GO:0016020">
    <property type="term" value="C:membrane"/>
    <property type="evidence" value="ECO:0007669"/>
    <property type="project" value="UniProtKB-SubCell"/>
</dbReference>
<feature type="transmembrane region" description="Helical" evidence="6">
    <location>
        <begin position="20"/>
        <end position="41"/>
    </location>
</feature>
<feature type="domain" description="NFD4 C-terminal" evidence="8">
    <location>
        <begin position="352"/>
        <end position="559"/>
    </location>
</feature>
<dbReference type="PANTHER" id="PTHR21576:SF158">
    <property type="entry name" value="RIBOSOMAL RNA-PROCESSING PROTEIN 12-LIKE CONSERVED DOMAIN-CONTAINING PROTEIN"/>
    <property type="match status" value="1"/>
</dbReference>
<feature type="transmembrane region" description="Helical" evidence="6">
    <location>
        <begin position="56"/>
        <end position="80"/>
    </location>
</feature>
<dbReference type="Proteomes" id="UP000660262">
    <property type="component" value="Unassembled WGS sequence"/>
</dbReference>
<proteinExistence type="predicted"/>
<evidence type="ECO:0000256" key="6">
    <source>
        <dbReference type="SAM" id="Phobius"/>
    </source>
</evidence>
<dbReference type="AlphaFoldDB" id="A0A830HGA3"/>
<comment type="subcellular location">
    <subcellularLocation>
        <location evidence="1">Membrane</location>
        <topology evidence="1">Multi-pass membrane protein</topology>
    </subcellularLocation>
</comment>
<dbReference type="SUPFAM" id="SSF103473">
    <property type="entry name" value="MFS general substrate transporter"/>
    <property type="match status" value="1"/>
</dbReference>
<evidence type="ECO:0000313" key="10">
    <source>
        <dbReference type="Proteomes" id="UP000660262"/>
    </source>
</evidence>
<dbReference type="InterPro" id="IPR036259">
    <property type="entry name" value="MFS_trans_sf"/>
</dbReference>
<feature type="region of interest" description="Disordered" evidence="5">
    <location>
        <begin position="300"/>
        <end position="321"/>
    </location>
</feature>
<feature type="transmembrane region" description="Helical" evidence="6">
    <location>
        <begin position="364"/>
        <end position="382"/>
    </location>
</feature>
<feature type="transmembrane region" description="Helical" evidence="6">
    <location>
        <begin position="92"/>
        <end position="111"/>
    </location>
</feature>
<evidence type="ECO:0000256" key="1">
    <source>
        <dbReference type="ARBA" id="ARBA00004141"/>
    </source>
</evidence>
<evidence type="ECO:0000256" key="4">
    <source>
        <dbReference type="ARBA" id="ARBA00023136"/>
    </source>
</evidence>
<evidence type="ECO:0000256" key="2">
    <source>
        <dbReference type="ARBA" id="ARBA00022692"/>
    </source>
</evidence>
<feature type="transmembrane region" description="Helical" evidence="6">
    <location>
        <begin position="402"/>
        <end position="421"/>
    </location>
</feature>
<evidence type="ECO:0008006" key="11">
    <source>
        <dbReference type="Google" id="ProtNLM"/>
    </source>
</evidence>
<feature type="transmembrane region" description="Helical" evidence="6">
    <location>
        <begin position="268"/>
        <end position="287"/>
    </location>
</feature>
<feature type="transmembrane region" description="Helical" evidence="6">
    <location>
        <begin position="458"/>
        <end position="476"/>
    </location>
</feature>
<feature type="transmembrane region" description="Helical" evidence="6">
    <location>
        <begin position="433"/>
        <end position="452"/>
    </location>
</feature>
<evidence type="ECO:0000256" key="3">
    <source>
        <dbReference type="ARBA" id="ARBA00022989"/>
    </source>
</evidence>
<feature type="domain" description="Nodulin-like" evidence="7">
    <location>
        <begin position="18"/>
        <end position="283"/>
    </location>
</feature>
<organism evidence="9 10">
    <name type="scientific">Pycnococcus provasolii</name>
    <dbReference type="NCBI Taxonomy" id="41880"/>
    <lineage>
        <taxon>Eukaryota</taxon>
        <taxon>Viridiplantae</taxon>
        <taxon>Chlorophyta</taxon>
        <taxon>Pseudoscourfieldiophyceae</taxon>
        <taxon>Pseudoscourfieldiales</taxon>
        <taxon>Pycnococcaceae</taxon>
        <taxon>Pycnococcus</taxon>
    </lineage>
</organism>
<evidence type="ECO:0000259" key="8">
    <source>
        <dbReference type="Pfam" id="PF23262"/>
    </source>
</evidence>
<dbReference type="Gene3D" id="1.20.1250.20">
    <property type="entry name" value="MFS general substrate transporter like domains"/>
    <property type="match status" value="1"/>
</dbReference>
<reference evidence="9" key="1">
    <citation type="submission" date="2020-10" db="EMBL/GenBank/DDBJ databases">
        <title>Unveiling of a novel bifunctional photoreceptor, Dualchrome1, isolated from a cosmopolitan green alga.</title>
        <authorList>
            <person name="Suzuki S."/>
            <person name="Kawachi M."/>
        </authorList>
    </citation>
    <scope>NUCLEOTIDE SEQUENCE</scope>
    <source>
        <strain evidence="9">NIES 2893</strain>
    </source>
</reference>
<dbReference type="Pfam" id="PF06813">
    <property type="entry name" value="Nodulin-like"/>
    <property type="match status" value="1"/>
</dbReference>
<feature type="transmembrane region" description="Helical" evidence="6">
    <location>
        <begin position="536"/>
        <end position="555"/>
    </location>
</feature>
<protein>
    <recommendedName>
        <fullName evidence="11">Nodulin-like domain-containing protein</fullName>
    </recommendedName>
</protein>
<evidence type="ECO:0000259" key="7">
    <source>
        <dbReference type="Pfam" id="PF06813"/>
    </source>
</evidence>
<dbReference type="InterPro" id="IPR056555">
    <property type="entry name" value="NFD4_C"/>
</dbReference>
<comment type="caution">
    <text evidence="9">The sequence shown here is derived from an EMBL/GenBank/DDBJ whole genome shotgun (WGS) entry which is preliminary data.</text>
</comment>
<keyword evidence="4 6" id="KW-0472">Membrane</keyword>
<dbReference type="EMBL" id="BNJQ01000008">
    <property type="protein sequence ID" value="GHP04671.1"/>
    <property type="molecule type" value="Genomic_DNA"/>
</dbReference>
<keyword evidence="10" id="KW-1185">Reference proteome</keyword>
<dbReference type="InterPro" id="IPR010658">
    <property type="entry name" value="Nodulin-like"/>
</dbReference>